<keyword evidence="8" id="KW-1185">Reference proteome</keyword>
<dbReference type="InterPro" id="IPR036737">
    <property type="entry name" value="OmpA-like_sf"/>
</dbReference>
<comment type="subcellular location">
    <subcellularLocation>
        <location evidence="1">Cell outer membrane</location>
    </subcellularLocation>
</comment>
<dbReference type="CDD" id="cd07185">
    <property type="entry name" value="OmpA_C-like"/>
    <property type="match status" value="1"/>
</dbReference>
<dbReference type="SUPFAM" id="SSF103088">
    <property type="entry name" value="OmpA-like"/>
    <property type="match status" value="1"/>
</dbReference>
<dbReference type="InterPro" id="IPR050330">
    <property type="entry name" value="Bact_OuterMem_StrucFunc"/>
</dbReference>
<feature type="signal peptide" evidence="5">
    <location>
        <begin position="1"/>
        <end position="25"/>
    </location>
</feature>
<dbReference type="GO" id="GO:0009279">
    <property type="term" value="C:cell outer membrane"/>
    <property type="evidence" value="ECO:0007669"/>
    <property type="project" value="UniProtKB-SubCell"/>
</dbReference>
<feature type="domain" description="OmpA-like" evidence="6">
    <location>
        <begin position="241"/>
        <end position="359"/>
    </location>
</feature>
<dbReference type="Pfam" id="PF00691">
    <property type="entry name" value="OmpA"/>
    <property type="match status" value="1"/>
</dbReference>
<evidence type="ECO:0000256" key="2">
    <source>
        <dbReference type="ARBA" id="ARBA00023136"/>
    </source>
</evidence>
<name>A0A7U4DNK5_DESPD</name>
<sequence length="359" mass="40823">MNHRSPLPLVVILLLLLVAARPLSAAATSPKSGATPQVSQDGRYVRMAENFFIFYDPSTAMDVPYKTTGLTRIEAQKQILRESNASLPPLNWQAGLYPHWKGELWLPASPYAFKPYYRLQNYRKQDYASAIEQLPITPQSPPMLQTGLMKLEHLLGLPGRTEIFLFSDGKHMTYPGLEPQPLTEARMLASKYDICFNIVSSARDAKERKLLEDIAAVNSCSLVIDFDTAYTHPEHLLGKLYMDTEANGFNNILFDFDKAFIRPEHHAQLDQLGRLLVANPHVYVVLSGFCDSLGSEAYNIRLSQRRAESVRRYLQKKFTIKKDRILLYWYGYANPVASNATEEGRQLNRRVTIVLRGTR</sequence>
<organism evidence="7 8">
    <name type="scientific">Desulfobulbus propionicus (strain ATCC 33891 / DSM 2032 / VKM B-1956 / 1pr3)</name>
    <dbReference type="NCBI Taxonomy" id="577650"/>
    <lineage>
        <taxon>Bacteria</taxon>
        <taxon>Pseudomonadati</taxon>
        <taxon>Thermodesulfobacteriota</taxon>
        <taxon>Desulfobulbia</taxon>
        <taxon>Desulfobulbales</taxon>
        <taxon>Desulfobulbaceae</taxon>
        <taxon>Desulfobulbus</taxon>
    </lineage>
</organism>
<dbReference type="PRINTS" id="PR01021">
    <property type="entry name" value="OMPADOMAIN"/>
</dbReference>
<dbReference type="PANTHER" id="PTHR30329:SF21">
    <property type="entry name" value="LIPOPROTEIN YIAD-RELATED"/>
    <property type="match status" value="1"/>
</dbReference>
<dbReference type="RefSeq" id="WP_015723566.1">
    <property type="nucleotide sequence ID" value="NC_014972.1"/>
</dbReference>
<protein>
    <submittedName>
        <fullName evidence="7">OmpA/MotB domain protein</fullName>
    </submittedName>
</protein>
<evidence type="ECO:0000256" key="1">
    <source>
        <dbReference type="ARBA" id="ARBA00004442"/>
    </source>
</evidence>
<evidence type="ECO:0000256" key="3">
    <source>
        <dbReference type="ARBA" id="ARBA00023237"/>
    </source>
</evidence>
<evidence type="ECO:0000313" key="7">
    <source>
        <dbReference type="EMBL" id="ADW17022.1"/>
    </source>
</evidence>
<reference evidence="7 8" key="1">
    <citation type="journal article" date="2011" name="Stand. Genomic Sci.">
        <title>Complete genome sequence of Desulfobulbus propionicus type strain (1pr3).</title>
        <authorList>
            <person name="Pagani I."/>
            <person name="Lapidus A."/>
            <person name="Nolan M."/>
            <person name="Lucas S."/>
            <person name="Hammon N."/>
            <person name="Deshpande S."/>
            <person name="Cheng J.F."/>
            <person name="Chertkov O."/>
            <person name="Davenport K."/>
            <person name="Tapia R."/>
            <person name="Han C."/>
            <person name="Goodwin L."/>
            <person name="Pitluck S."/>
            <person name="Liolios K."/>
            <person name="Mavromatis K."/>
            <person name="Ivanova N."/>
            <person name="Mikhailova N."/>
            <person name="Pati A."/>
            <person name="Chen A."/>
            <person name="Palaniappan K."/>
            <person name="Land M."/>
            <person name="Hauser L."/>
            <person name="Chang Y.J."/>
            <person name="Jeffries C.D."/>
            <person name="Detter J.C."/>
            <person name="Brambilla E."/>
            <person name="Kannan K.P."/>
            <person name="Djao O.D."/>
            <person name="Rohde M."/>
            <person name="Pukall R."/>
            <person name="Spring S."/>
            <person name="Goker M."/>
            <person name="Sikorski J."/>
            <person name="Woyke T."/>
            <person name="Bristow J."/>
            <person name="Eisen J.A."/>
            <person name="Markowitz V."/>
            <person name="Hugenholtz P."/>
            <person name="Kyrpides N.C."/>
            <person name="Klenk H.P."/>
        </authorList>
    </citation>
    <scope>NUCLEOTIDE SEQUENCE [LARGE SCALE GENOMIC DNA]</scope>
    <source>
        <strain evidence="8">ATCC 33891 / DSM 2032 / 1pr3</strain>
    </source>
</reference>
<dbReference type="InterPro" id="IPR006665">
    <property type="entry name" value="OmpA-like"/>
</dbReference>
<dbReference type="AlphaFoldDB" id="A0A7U4DNK5"/>
<evidence type="ECO:0000313" key="8">
    <source>
        <dbReference type="Proteomes" id="UP000006365"/>
    </source>
</evidence>
<dbReference type="Gene3D" id="3.30.1330.60">
    <property type="entry name" value="OmpA-like domain"/>
    <property type="match status" value="1"/>
</dbReference>
<dbReference type="PROSITE" id="PS51123">
    <property type="entry name" value="OMPA_2"/>
    <property type="match status" value="1"/>
</dbReference>
<feature type="chain" id="PRO_5031293247" evidence="5">
    <location>
        <begin position="26"/>
        <end position="359"/>
    </location>
</feature>
<evidence type="ECO:0000259" key="6">
    <source>
        <dbReference type="PROSITE" id="PS51123"/>
    </source>
</evidence>
<dbReference type="InterPro" id="IPR006664">
    <property type="entry name" value="OMP_bac"/>
</dbReference>
<dbReference type="KEGG" id="dpr:Despr_0848"/>
<gene>
    <name evidence="7" type="ordered locus">Despr_0848</name>
</gene>
<dbReference type="EMBL" id="CP002364">
    <property type="protein sequence ID" value="ADW17022.1"/>
    <property type="molecule type" value="Genomic_DNA"/>
</dbReference>
<proteinExistence type="predicted"/>
<evidence type="ECO:0000256" key="5">
    <source>
        <dbReference type="SAM" id="SignalP"/>
    </source>
</evidence>
<dbReference type="PANTHER" id="PTHR30329">
    <property type="entry name" value="STATOR ELEMENT OF FLAGELLAR MOTOR COMPLEX"/>
    <property type="match status" value="1"/>
</dbReference>
<keyword evidence="3" id="KW-0998">Cell outer membrane</keyword>
<accession>A0A7U4DNK5</accession>
<evidence type="ECO:0000256" key="4">
    <source>
        <dbReference type="PROSITE-ProRule" id="PRU00473"/>
    </source>
</evidence>
<dbReference type="Proteomes" id="UP000006365">
    <property type="component" value="Chromosome"/>
</dbReference>
<keyword evidence="5" id="KW-0732">Signal</keyword>
<keyword evidence="2 4" id="KW-0472">Membrane</keyword>